<dbReference type="PROSITE" id="PS50106">
    <property type="entry name" value="PDZ"/>
    <property type="match status" value="1"/>
</dbReference>
<feature type="compositionally biased region" description="Low complexity" evidence="1">
    <location>
        <begin position="129"/>
        <end position="151"/>
    </location>
</feature>
<protein>
    <recommendedName>
        <fullName evidence="2">PDZ domain-containing protein</fullName>
    </recommendedName>
</protein>
<dbReference type="EMBL" id="JAPTSV010000007">
    <property type="protein sequence ID" value="KAJ1526301.1"/>
    <property type="molecule type" value="Genomic_DNA"/>
</dbReference>
<evidence type="ECO:0000313" key="3">
    <source>
        <dbReference type="EMBL" id="KAJ1526301.1"/>
    </source>
</evidence>
<feature type="region of interest" description="Disordered" evidence="1">
    <location>
        <begin position="803"/>
        <end position="844"/>
    </location>
</feature>
<feature type="compositionally biased region" description="Basic and acidic residues" evidence="1">
    <location>
        <begin position="833"/>
        <end position="844"/>
    </location>
</feature>
<evidence type="ECO:0000256" key="1">
    <source>
        <dbReference type="SAM" id="MobiDB-lite"/>
    </source>
</evidence>
<feature type="domain" description="PDZ" evidence="2">
    <location>
        <begin position="591"/>
        <end position="674"/>
    </location>
</feature>
<keyword evidence="4" id="KW-1185">Reference proteome</keyword>
<feature type="region of interest" description="Disordered" evidence="1">
    <location>
        <begin position="287"/>
        <end position="311"/>
    </location>
</feature>
<feature type="compositionally biased region" description="Basic and acidic residues" evidence="1">
    <location>
        <begin position="153"/>
        <end position="163"/>
    </location>
</feature>
<dbReference type="SMART" id="SM00228">
    <property type="entry name" value="PDZ"/>
    <property type="match status" value="1"/>
</dbReference>
<dbReference type="InterPro" id="IPR051342">
    <property type="entry name" value="PDZ_scaffold"/>
</dbReference>
<dbReference type="CDD" id="cd00136">
    <property type="entry name" value="PDZ_canonical"/>
    <property type="match status" value="1"/>
</dbReference>
<dbReference type="Proteomes" id="UP001075354">
    <property type="component" value="Chromosome 7"/>
</dbReference>
<dbReference type="InterPro" id="IPR036034">
    <property type="entry name" value="PDZ_sf"/>
</dbReference>
<reference evidence="3" key="1">
    <citation type="submission" date="2022-12" db="EMBL/GenBank/DDBJ databases">
        <title>Chromosome-level genome assembly of the bean flower thrips Megalurothrips usitatus.</title>
        <authorList>
            <person name="Ma L."/>
            <person name="Liu Q."/>
            <person name="Li H."/>
            <person name="Cai W."/>
        </authorList>
    </citation>
    <scope>NUCLEOTIDE SEQUENCE</scope>
    <source>
        <strain evidence="3">Cailab_2022a</strain>
    </source>
</reference>
<dbReference type="PANTHER" id="PTHR19964">
    <property type="entry name" value="MULTIPLE PDZ DOMAIN PROTEIN"/>
    <property type="match status" value="1"/>
</dbReference>
<feature type="compositionally biased region" description="Polar residues" evidence="1">
    <location>
        <begin position="389"/>
        <end position="400"/>
    </location>
</feature>
<sequence>MPRKGEEVAASVTATVLHQPPLRRATLYLLSVIAGLSTWGKRVGQKWDSLKRSDSSELLAVSPGRRRHWSPQKPAGFATPAGARGAQSPAAAAAAALSAAVSGGPPRGKRISRVESLRNLFARSEHKYTTSAPTRTRPAASSAPSSAPAATRHGREPGRDSDWVKEECQRGLADLYEQDSLLLGPAAGRPPAPRKRPVTTCAPGGNDALALLERLLGGGSGSTATSGTLAGGATSGTLSYEDLVAAVRAVASDTDPERLRYAALLSLWQLDDDPVADDGHSRLSVLAEESHSAGGRTPERSNSAASDRGLGVIKRRHNSVTEGSAGAGLGPGAGLRLRAGSSSCENLLSSTSMTLATATAPAPPQLSVDDLCVFLNNLLLVKSDESGYESDSTRNGSESPRGSIRSAAARPRTAVSRSASNTSSVVEDDVFEVAAAAASTPCGPRFCRILGGDDDGDGEGSALFARKRGIRRGDVKTLGILANRRSQALACDRCKADCADAEGDTETAPTQLLSQRCETSATAAAPDVGSRKPPPGPPHSQSSSSASTRAAAPGLGLHSMLSQSTLSLTTVSSGAGLGGGGGSGAGRELKTIRVSKDARGDLGVLIERREPGPASYVVSGIETGSAAYVDGRLRVGDELIKVGGRRMRGLTLQEARSALRASPQHVELVVARASTPTASTGSAAATTATATPAEGPKITGMRKFSYRTEQCSCWRPDHPEAKDKLDQQLWQQQQRQPGHLIQRGVFVLVHVFVDIIGPRVLVPPPPTHPQARLARGPPGLGGGVRGVGDSAPEAQVPVHEPVHRHLPEGGRPQVTGLQHRRRPGLAQGQHGHLRQDHLRVRPGR</sequence>
<evidence type="ECO:0000313" key="4">
    <source>
        <dbReference type="Proteomes" id="UP001075354"/>
    </source>
</evidence>
<dbReference type="PANTHER" id="PTHR19964:SF95">
    <property type="entry name" value="ARC, ISOFORM A"/>
    <property type="match status" value="1"/>
</dbReference>
<feature type="compositionally biased region" description="Polar residues" evidence="1">
    <location>
        <begin position="507"/>
        <end position="522"/>
    </location>
</feature>
<proteinExistence type="predicted"/>
<name>A0AAV7XKM1_9NEOP</name>
<dbReference type="InterPro" id="IPR001478">
    <property type="entry name" value="PDZ"/>
</dbReference>
<accession>A0AAV7XKM1</accession>
<feature type="region of interest" description="Disordered" evidence="1">
    <location>
        <begin position="125"/>
        <end position="163"/>
    </location>
</feature>
<dbReference type="Pfam" id="PF00595">
    <property type="entry name" value="PDZ"/>
    <property type="match status" value="1"/>
</dbReference>
<dbReference type="AlphaFoldDB" id="A0AAV7XKM1"/>
<dbReference type="SUPFAM" id="SSF50156">
    <property type="entry name" value="PDZ domain-like"/>
    <property type="match status" value="1"/>
</dbReference>
<feature type="region of interest" description="Disordered" evidence="1">
    <location>
        <begin position="63"/>
        <end position="83"/>
    </location>
</feature>
<feature type="region of interest" description="Disordered" evidence="1">
    <location>
        <begin position="506"/>
        <end position="552"/>
    </location>
</feature>
<comment type="caution">
    <text evidence="3">The sequence shown here is derived from an EMBL/GenBank/DDBJ whole genome shotgun (WGS) entry which is preliminary data.</text>
</comment>
<evidence type="ECO:0000259" key="2">
    <source>
        <dbReference type="PROSITE" id="PS50106"/>
    </source>
</evidence>
<dbReference type="Gene3D" id="2.30.42.10">
    <property type="match status" value="1"/>
</dbReference>
<organism evidence="3 4">
    <name type="scientific">Megalurothrips usitatus</name>
    <name type="common">bean blossom thrips</name>
    <dbReference type="NCBI Taxonomy" id="439358"/>
    <lineage>
        <taxon>Eukaryota</taxon>
        <taxon>Metazoa</taxon>
        <taxon>Ecdysozoa</taxon>
        <taxon>Arthropoda</taxon>
        <taxon>Hexapoda</taxon>
        <taxon>Insecta</taxon>
        <taxon>Pterygota</taxon>
        <taxon>Neoptera</taxon>
        <taxon>Paraneoptera</taxon>
        <taxon>Thysanoptera</taxon>
        <taxon>Terebrantia</taxon>
        <taxon>Thripoidea</taxon>
        <taxon>Thripidae</taxon>
        <taxon>Megalurothrips</taxon>
    </lineage>
</organism>
<feature type="compositionally biased region" description="Low complexity" evidence="1">
    <location>
        <begin position="539"/>
        <end position="552"/>
    </location>
</feature>
<feature type="region of interest" description="Disordered" evidence="1">
    <location>
        <begin position="385"/>
        <end position="421"/>
    </location>
</feature>
<gene>
    <name evidence="3" type="ORF">ONE63_009452</name>
</gene>